<evidence type="ECO:0000313" key="7">
    <source>
        <dbReference type="EMBL" id="MDF3837608.1"/>
    </source>
</evidence>
<dbReference type="Gene3D" id="1.10.10.10">
    <property type="entry name" value="Winged helix-like DNA-binding domain superfamily/Winged helix DNA-binding domain"/>
    <property type="match status" value="1"/>
</dbReference>
<accession>A0ABT6AYA0</accession>
<dbReference type="SMART" id="SM00346">
    <property type="entry name" value="HTH_ICLR"/>
    <property type="match status" value="1"/>
</dbReference>
<proteinExistence type="predicted"/>
<dbReference type="RefSeq" id="WP_276267766.1">
    <property type="nucleotide sequence ID" value="NZ_JARJLM010000526.1"/>
</dbReference>
<dbReference type="PROSITE" id="PS51077">
    <property type="entry name" value="HTH_ICLR"/>
    <property type="match status" value="1"/>
</dbReference>
<keyword evidence="8" id="KW-1185">Reference proteome</keyword>
<keyword evidence="1" id="KW-0805">Transcription regulation</keyword>
<feature type="compositionally biased region" description="Basic and acidic residues" evidence="4">
    <location>
        <begin position="1"/>
        <end position="10"/>
    </location>
</feature>
<evidence type="ECO:0000259" key="6">
    <source>
        <dbReference type="PROSITE" id="PS51078"/>
    </source>
</evidence>
<dbReference type="Pfam" id="PF09339">
    <property type="entry name" value="HTH_IclR"/>
    <property type="match status" value="1"/>
</dbReference>
<feature type="compositionally biased region" description="Polar residues" evidence="4">
    <location>
        <begin position="14"/>
        <end position="27"/>
    </location>
</feature>
<keyword evidence="3" id="KW-0804">Transcription</keyword>
<evidence type="ECO:0000256" key="4">
    <source>
        <dbReference type="SAM" id="MobiDB-lite"/>
    </source>
</evidence>
<evidence type="ECO:0000256" key="2">
    <source>
        <dbReference type="ARBA" id="ARBA00023125"/>
    </source>
</evidence>
<sequence length="281" mass="31169">MTISSKDPRGRLTGATSPEDNTETPTAAQRADDPLFVGSLEKGMRVLEAFRDSAESLGLTDIARVTGLGKSAAQRFVYTWEQLNYLVKDPESRRYRLGPRVVELGYFFLRNDRLVAMAAPHLVALRDRCGLAVNMSVLAGQDMIYLLRLPSRQLTLNEMLPGRRMPAWSNSAGRMLLTQFDDDAVLSVLQRSPRQPFTARTLVEPDELLAAIRQAREDGYALTESQVLQNQVGAAVLVRDGRQFPLAAISVSAAGHDYPRERLVREIVPELFQTAQAICPA</sequence>
<feature type="domain" description="HTH iclR-type" evidence="5">
    <location>
        <begin position="37"/>
        <end position="99"/>
    </location>
</feature>
<dbReference type="InterPro" id="IPR050707">
    <property type="entry name" value="HTH_MetabolicPath_Reg"/>
</dbReference>
<dbReference type="PANTHER" id="PTHR30136">
    <property type="entry name" value="HELIX-TURN-HELIX TRANSCRIPTIONAL REGULATOR, ICLR FAMILY"/>
    <property type="match status" value="1"/>
</dbReference>
<dbReference type="InterPro" id="IPR014757">
    <property type="entry name" value="Tscrpt_reg_IclR_C"/>
</dbReference>
<reference evidence="7 8" key="1">
    <citation type="submission" date="2023-03" db="EMBL/GenBank/DDBJ databases">
        <title>Draft assemblies of triclosan tolerant bacteria isolated from returned activated sludge.</title>
        <authorList>
            <person name="Van Hamelsveld S."/>
        </authorList>
    </citation>
    <scope>NUCLEOTIDE SEQUENCE [LARGE SCALE GENOMIC DNA]</scope>
    <source>
        <strain evidence="7 8">GW210010_S58</strain>
    </source>
</reference>
<dbReference type="Gene3D" id="3.30.450.40">
    <property type="match status" value="1"/>
</dbReference>
<protein>
    <submittedName>
        <fullName evidence="7">IclR family transcriptional regulator</fullName>
    </submittedName>
</protein>
<evidence type="ECO:0000313" key="8">
    <source>
        <dbReference type="Proteomes" id="UP001216674"/>
    </source>
</evidence>
<dbReference type="PROSITE" id="PS51078">
    <property type="entry name" value="ICLR_ED"/>
    <property type="match status" value="1"/>
</dbReference>
<dbReference type="InterPro" id="IPR036390">
    <property type="entry name" value="WH_DNA-bd_sf"/>
</dbReference>
<comment type="caution">
    <text evidence="7">The sequence shown here is derived from an EMBL/GenBank/DDBJ whole genome shotgun (WGS) entry which is preliminary data.</text>
</comment>
<dbReference type="InterPro" id="IPR029016">
    <property type="entry name" value="GAF-like_dom_sf"/>
</dbReference>
<keyword evidence="2" id="KW-0238">DNA-binding</keyword>
<organism evidence="7 8">
    <name type="scientific">Cupriavidus basilensis</name>
    <dbReference type="NCBI Taxonomy" id="68895"/>
    <lineage>
        <taxon>Bacteria</taxon>
        <taxon>Pseudomonadati</taxon>
        <taxon>Pseudomonadota</taxon>
        <taxon>Betaproteobacteria</taxon>
        <taxon>Burkholderiales</taxon>
        <taxon>Burkholderiaceae</taxon>
        <taxon>Cupriavidus</taxon>
    </lineage>
</organism>
<evidence type="ECO:0000256" key="1">
    <source>
        <dbReference type="ARBA" id="ARBA00023015"/>
    </source>
</evidence>
<name>A0ABT6AYA0_9BURK</name>
<dbReference type="SUPFAM" id="SSF55781">
    <property type="entry name" value="GAF domain-like"/>
    <property type="match status" value="1"/>
</dbReference>
<feature type="domain" description="IclR-ED" evidence="6">
    <location>
        <begin position="100"/>
        <end position="281"/>
    </location>
</feature>
<dbReference type="SUPFAM" id="SSF46785">
    <property type="entry name" value="Winged helix' DNA-binding domain"/>
    <property type="match status" value="1"/>
</dbReference>
<dbReference type="PANTHER" id="PTHR30136:SF34">
    <property type="entry name" value="TRANSCRIPTIONAL REGULATOR"/>
    <property type="match status" value="1"/>
</dbReference>
<evidence type="ECO:0000259" key="5">
    <source>
        <dbReference type="PROSITE" id="PS51077"/>
    </source>
</evidence>
<dbReference type="Proteomes" id="UP001216674">
    <property type="component" value="Unassembled WGS sequence"/>
</dbReference>
<dbReference type="InterPro" id="IPR036388">
    <property type="entry name" value="WH-like_DNA-bd_sf"/>
</dbReference>
<evidence type="ECO:0000256" key="3">
    <source>
        <dbReference type="ARBA" id="ARBA00023163"/>
    </source>
</evidence>
<dbReference type="EMBL" id="JARJLM010000526">
    <property type="protein sequence ID" value="MDF3837608.1"/>
    <property type="molecule type" value="Genomic_DNA"/>
</dbReference>
<dbReference type="InterPro" id="IPR005471">
    <property type="entry name" value="Tscrpt_reg_IclR_N"/>
</dbReference>
<dbReference type="Pfam" id="PF01614">
    <property type="entry name" value="IclR_C"/>
    <property type="match status" value="1"/>
</dbReference>
<feature type="region of interest" description="Disordered" evidence="4">
    <location>
        <begin position="1"/>
        <end position="31"/>
    </location>
</feature>
<gene>
    <name evidence="7" type="ORF">P3W85_32395</name>
</gene>